<dbReference type="RefSeq" id="WP_136741110.1">
    <property type="nucleotide sequence ID" value="NZ_SUMB01000005.1"/>
</dbReference>
<organism evidence="2 3">
    <name type="scientific">Streptomyces piniterrae</name>
    <dbReference type="NCBI Taxonomy" id="2571125"/>
    <lineage>
        <taxon>Bacteria</taxon>
        <taxon>Bacillati</taxon>
        <taxon>Actinomycetota</taxon>
        <taxon>Actinomycetes</taxon>
        <taxon>Kitasatosporales</taxon>
        <taxon>Streptomycetaceae</taxon>
        <taxon>Streptomyces</taxon>
    </lineage>
</organism>
<evidence type="ECO:0000313" key="2">
    <source>
        <dbReference type="EMBL" id="TJZ53098.1"/>
    </source>
</evidence>
<feature type="compositionally biased region" description="Basic and acidic residues" evidence="1">
    <location>
        <begin position="105"/>
        <end position="122"/>
    </location>
</feature>
<dbReference type="OrthoDB" id="3870696at2"/>
<keyword evidence="3" id="KW-1185">Reference proteome</keyword>
<feature type="region of interest" description="Disordered" evidence="1">
    <location>
        <begin position="105"/>
        <end position="169"/>
    </location>
</feature>
<gene>
    <name evidence="2" type="ORF">FCH28_18360</name>
</gene>
<sequence length="169" mass="17864">MAREAEPTASATAAAAALRTAAHTSQWHEVRRRLVALVTRSGPGHMDEEALTAELDTAREHLLSAEADGDDEAAAAVVTAWRLRLRRLLAESPALAPGLRALLEDARPDDEPPAPEDVRPGDDPPAPEVHNVISGGVHHGPVIQARTLYGLTFPPPDGRTPPGPPSSDD</sequence>
<comment type="caution">
    <text evidence="2">The sequence shown here is derived from an EMBL/GenBank/DDBJ whole genome shotgun (WGS) entry which is preliminary data.</text>
</comment>
<accession>A0A4V5MKG0</accession>
<proteinExistence type="predicted"/>
<protein>
    <submittedName>
        <fullName evidence="2">Uncharacterized protein</fullName>
    </submittedName>
</protein>
<reference evidence="2 3" key="1">
    <citation type="submission" date="2019-04" db="EMBL/GenBank/DDBJ databases">
        <title>Streptomyces piniterrae sp. nov., a heliquinomycin-producing actinomycete isolated from rhizosphere soil of Pinus yunnanensis.</title>
        <authorList>
            <person name="Zhuang X."/>
            <person name="Zhao J."/>
        </authorList>
    </citation>
    <scope>NUCLEOTIDE SEQUENCE [LARGE SCALE GENOMIC DNA]</scope>
    <source>
        <strain evidence="3">jys28</strain>
    </source>
</reference>
<feature type="compositionally biased region" description="Pro residues" evidence="1">
    <location>
        <begin position="153"/>
        <end position="169"/>
    </location>
</feature>
<dbReference type="Proteomes" id="UP000308697">
    <property type="component" value="Unassembled WGS sequence"/>
</dbReference>
<dbReference type="EMBL" id="SUMB01000005">
    <property type="protein sequence ID" value="TJZ53098.1"/>
    <property type="molecule type" value="Genomic_DNA"/>
</dbReference>
<name>A0A4V5MKG0_9ACTN</name>
<evidence type="ECO:0000256" key="1">
    <source>
        <dbReference type="SAM" id="MobiDB-lite"/>
    </source>
</evidence>
<dbReference type="AlphaFoldDB" id="A0A4V5MKG0"/>
<evidence type="ECO:0000313" key="3">
    <source>
        <dbReference type="Proteomes" id="UP000308697"/>
    </source>
</evidence>